<name>A0A9Q3D4E0_9BASI</name>
<dbReference type="EMBL" id="AVOT02013734">
    <property type="protein sequence ID" value="MBW0496624.1"/>
    <property type="molecule type" value="Genomic_DNA"/>
</dbReference>
<dbReference type="AlphaFoldDB" id="A0A9Q3D4E0"/>
<feature type="region of interest" description="Disordered" evidence="1">
    <location>
        <begin position="119"/>
        <end position="138"/>
    </location>
</feature>
<dbReference type="Proteomes" id="UP000765509">
    <property type="component" value="Unassembled WGS sequence"/>
</dbReference>
<reference evidence="2" key="1">
    <citation type="submission" date="2021-03" db="EMBL/GenBank/DDBJ databases">
        <title>Draft genome sequence of rust myrtle Austropuccinia psidii MF-1, a brazilian biotype.</title>
        <authorList>
            <person name="Quecine M.C."/>
            <person name="Pachon D.M.R."/>
            <person name="Bonatelli M.L."/>
            <person name="Correr F.H."/>
            <person name="Franceschini L.M."/>
            <person name="Leite T.F."/>
            <person name="Margarido G.R.A."/>
            <person name="Almeida C.A."/>
            <person name="Ferrarezi J.A."/>
            <person name="Labate C.A."/>
        </authorList>
    </citation>
    <scope>NUCLEOTIDE SEQUENCE</scope>
    <source>
        <strain evidence="2">MF-1</strain>
    </source>
</reference>
<evidence type="ECO:0000313" key="3">
    <source>
        <dbReference type="Proteomes" id="UP000765509"/>
    </source>
</evidence>
<evidence type="ECO:0000256" key="1">
    <source>
        <dbReference type="SAM" id="MobiDB-lite"/>
    </source>
</evidence>
<protein>
    <recommendedName>
        <fullName evidence="4">DUF659 domain-containing protein</fullName>
    </recommendedName>
</protein>
<proteinExistence type="predicted"/>
<evidence type="ECO:0000313" key="2">
    <source>
        <dbReference type="EMBL" id="MBW0496624.1"/>
    </source>
</evidence>
<dbReference type="OrthoDB" id="3259198at2759"/>
<comment type="caution">
    <text evidence="2">The sequence shown here is derived from an EMBL/GenBank/DDBJ whole genome shotgun (WGS) entry which is preliminary data.</text>
</comment>
<evidence type="ECO:0008006" key="4">
    <source>
        <dbReference type="Google" id="ProtNLM"/>
    </source>
</evidence>
<gene>
    <name evidence="2" type="ORF">O181_036339</name>
</gene>
<sequence length="257" mass="28397">MVCNCINVIIPILNVQPKTVPPSTPDPIPSPILCQNTQISDPDLTAAVSPTYPNTNSSLVISGLFHTNAPKILPSVHISFQLKSTPYGQPTAYKSSPFWVPSSSDSNAKLASNSFGSDSGIYHPMESDKQSSEEYEGEDNECLIADNSGLGSIHGAHSGEALSWSLWEALSERSMIKQLYSITGDNVGNNNMMMGHLQHKFHGINIIWDHKQCFHRCACHILNLVAKDFLLYMGQLTDEDYDFFNNYLSTDRVTLED</sequence>
<keyword evidence="3" id="KW-1185">Reference proteome</keyword>
<organism evidence="2 3">
    <name type="scientific">Austropuccinia psidii MF-1</name>
    <dbReference type="NCBI Taxonomy" id="1389203"/>
    <lineage>
        <taxon>Eukaryota</taxon>
        <taxon>Fungi</taxon>
        <taxon>Dikarya</taxon>
        <taxon>Basidiomycota</taxon>
        <taxon>Pucciniomycotina</taxon>
        <taxon>Pucciniomycetes</taxon>
        <taxon>Pucciniales</taxon>
        <taxon>Sphaerophragmiaceae</taxon>
        <taxon>Austropuccinia</taxon>
    </lineage>
</organism>
<accession>A0A9Q3D4E0</accession>